<comment type="catalytic activity">
    <reaction evidence="8">
        <text>alpha-D-mannose 1-phosphate + GTP + H(+) = GDP-alpha-D-mannose + diphosphate</text>
        <dbReference type="Rhea" id="RHEA:15229"/>
        <dbReference type="ChEBI" id="CHEBI:15378"/>
        <dbReference type="ChEBI" id="CHEBI:33019"/>
        <dbReference type="ChEBI" id="CHEBI:37565"/>
        <dbReference type="ChEBI" id="CHEBI:57527"/>
        <dbReference type="ChEBI" id="CHEBI:58409"/>
        <dbReference type="EC" id="2.7.7.13"/>
    </reaction>
</comment>
<dbReference type="InterPro" id="IPR051161">
    <property type="entry name" value="Mannose-6P_isomerase_type2"/>
</dbReference>
<protein>
    <recommendedName>
        <fullName evidence="3">mannose-1-phosphate guanylyltransferase</fullName>
        <ecNumber evidence="3">2.7.7.13</ecNumber>
    </recommendedName>
</protein>
<dbReference type="GO" id="GO:0005525">
    <property type="term" value="F:GTP binding"/>
    <property type="evidence" value="ECO:0007669"/>
    <property type="project" value="UniProtKB-KW"/>
</dbReference>
<evidence type="ECO:0000256" key="7">
    <source>
        <dbReference type="ARBA" id="ARBA00023134"/>
    </source>
</evidence>
<comment type="similarity">
    <text evidence="2 9">Belongs to the mannose-6-phosphate isomerase type 2 family.</text>
</comment>
<dbReference type="InterPro" id="IPR011051">
    <property type="entry name" value="RmlC_Cupin_sf"/>
</dbReference>
<dbReference type="InterPro" id="IPR001538">
    <property type="entry name" value="Man6P_isomerase-2_C"/>
</dbReference>
<dbReference type="AlphaFoldDB" id="I1XIK9"/>
<dbReference type="InterPro" id="IPR029044">
    <property type="entry name" value="Nucleotide-diphossugar_trans"/>
</dbReference>
<dbReference type="FunFam" id="2.60.120.10:FF:000032">
    <property type="entry name" value="Mannose-1-phosphate guanylyltransferase/mannose-6-phosphate isomerase"/>
    <property type="match status" value="1"/>
</dbReference>
<dbReference type="FunFam" id="3.90.550.10:FF:000046">
    <property type="entry name" value="Mannose-1-phosphate guanylyltransferase (GDP)"/>
    <property type="match status" value="1"/>
</dbReference>
<dbReference type="PANTHER" id="PTHR46390:SF1">
    <property type="entry name" value="MANNOSE-1-PHOSPHATE GUANYLYLTRANSFERASE"/>
    <property type="match status" value="1"/>
</dbReference>
<dbReference type="SUPFAM" id="SSF53448">
    <property type="entry name" value="Nucleotide-diphospho-sugar transferases"/>
    <property type="match status" value="1"/>
</dbReference>
<dbReference type="KEGG" id="mej:Q7A_1398"/>
<keyword evidence="14" id="KW-1185">Reference proteome</keyword>
<evidence type="ECO:0000256" key="9">
    <source>
        <dbReference type="RuleBase" id="RU004190"/>
    </source>
</evidence>
<name>I1XIK9_METNJ</name>
<keyword evidence="7" id="KW-0342">GTP-binding</keyword>
<dbReference type="RefSeq" id="WP_014706601.1">
    <property type="nucleotide sequence ID" value="NC_017857.3"/>
</dbReference>
<dbReference type="NCBIfam" id="TIGR01479">
    <property type="entry name" value="GMP_PMI"/>
    <property type="match status" value="1"/>
</dbReference>
<keyword evidence="5 13" id="KW-0548">Nucleotidyltransferase</keyword>
<dbReference type="OrthoDB" id="9806359at2"/>
<comment type="pathway">
    <text evidence="1">Nucleotide-sugar biosynthesis; GDP-alpha-D-mannose biosynthesis; GDP-alpha-D-mannose from alpha-D-mannose 1-phosphate (GTP route): step 1/1.</text>
</comment>
<feature type="domain" description="Mannose-6-phosphate isomerase type II C-terminal" evidence="11">
    <location>
        <begin position="347"/>
        <end position="461"/>
    </location>
</feature>
<proteinExistence type="inferred from homology"/>
<dbReference type="Proteomes" id="UP000009144">
    <property type="component" value="Chromosome"/>
</dbReference>
<dbReference type="CDD" id="cd02509">
    <property type="entry name" value="GDP-M1P_Guanylyltransferase"/>
    <property type="match status" value="1"/>
</dbReference>
<evidence type="ECO:0000256" key="6">
    <source>
        <dbReference type="ARBA" id="ARBA00022741"/>
    </source>
</evidence>
<feature type="domain" description="Nucleotidyl transferase" evidence="10">
    <location>
        <begin position="3"/>
        <end position="283"/>
    </location>
</feature>
<dbReference type="eggNOG" id="COG0662">
    <property type="taxonomic scope" value="Bacteria"/>
</dbReference>
<dbReference type="CDD" id="cd02213">
    <property type="entry name" value="cupin_PMI_typeII_C"/>
    <property type="match status" value="1"/>
</dbReference>
<dbReference type="Pfam" id="PF01050">
    <property type="entry name" value="MannoseP_isomer"/>
    <property type="match status" value="1"/>
</dbReference>
<dbReference type="SUPFAM" id="SSF51182">
    <property type="entry name" value="RmlC-like cupins"/>
    <property type="match status" value="1"/>
</dbReference>
<dbReference type="GO" id="GO:0004475">
    <property type="term" value="F:mannose-1-phosphate guanylyltransferase (GTP) activity"/>
    <property type="evidence" value="ECO:0007669"/>
    <property type="project" value="UniProtKB-EC"/>
</dbReference>
<accession>I1XIK9</accession>
<evidence type="ECO:0000256" key="3">
    <source>
        <dbReference type="ARBA" id="ARBA00012387"/>
    </source>
</evidence>
<dbReference type="eggNOG" id="COG0836">
    <property type="taxonomic scope" value="Bacteria"/>
</dbReference>
<dbReference type="PANTHER" id="PTHR46390">
    <property type="entry name" value="MANNOSE-1-PHOSPHATE GUANYLYLTRANSFERASE"/>
    <property type="match status" value="1"/>
</dbReference>
<keyword evidence="4 13" id="KW-0808">Transferase</keyword>
<evidence type="ECO:0000256" key="4">
    <source>
        <dbReference type="ARBA" id="ARBA00022679"/>
    </source>
</evidence>
<dbReference type="InterPro" id="IPR049577">
    <property type="entry name" value="GMPP_N"/>
</dbReference>
<dbReference type="HOGENOM" id="CLU_035527_1_0_6"/>
<dbReference type="InterPro" id="IPR005835">
    <property type="entry name" value="NTP_transferase_dom"/>
</dbReference>
<dbReference type="InterPro" id="IPR006375">
    <property type="entry name" value="Man1P_GuaTrfase/Man6P_Isoase"/>
</dbReference>
<evidence type="ECO:0000256" key="1">
    <source>
        <dbReference type="ARBA" id="ARBA00004823"/>
    </source>
</evidence>
<keyword evidence="6" id="KW-0547">Nucleotide-binding</keyword>
<dbReference type="UniPathway" id="UPA00126">
    <property type="reaction ID" value="UER00930"/>
</dbReference>
<feature type="domain" description="MannoseP isomerase/GMP-like beta-helix" evidence="12">
    <location>
        <begin position="297"/>
        <end position="343"/>
    </location>
</feature>
<dbReference type="PATRIC" id="fig|754476.3.peg.1382"/>
<dbReference type="EMBL" id="CP003390">
    <property type="protein sequence ID" value="AFI84228.1"/>
    <property type="molecule type" value="Genomic_DNA"/>
</dbReference>
<dbReference type="GO" id="GO:0009298">
    <property type="term" value="P:GDP-mannose biosynthetic process"/>
    <property type="evidence" value="ECO:0007669"/>
    <property type="project" value="UniProtKB-UniPathway"/>
</dbReference>
<dbReference type="InterPro" id="IPR014710">
    <property type="entry name" value="RmlC-like_jellyroll"/>
</dbReference>
<dbReference type="STRING" id="754476.Q7A_1398"/>
<dbReference type="Pfam" id="PF22640">
    <property type="entry name" value="ManC_GMP_beta-helix"/>
    <property type="match status" value="1"/>
</dbReference>
<evidence type="ECO:0000256" key="2">
    <source>
        <dbReference type="ARBA" id="ARBA00006115"/>
    </source>
</evidence>
<evidence type="ECO:0000256" key="5">
    <source>
        <dbReference type="ARBA" id="ARBA00022695"/>
    </source>
</evidence>
<dbReference type="Pfam" id="PF00483">
    <property type="entry name" value="NTP_transferase"/>
    <property type="match status" value="1"/>
</dbReference>
<evidence type="ECO:0000259" key="11">
    <source>
        <dbReference type="Pfam" id="PF01050"/>
    </source>
</evidence>
<organism evidence="13 14">
    <name type="scientific">Methylophaga nitratireducenticrescens</name>
    <dbReference type="NCBI Taxonomy" id="754476"/>
    <lineage>
        <taxon>Bacteria</taxon>
        <taxon>Pseudomonadati</taxon>
        <taxon>Pseudomonadota</taxon>
        <taxon>Gammaproteobacteria</taxon>
        <taxon>Thiotrichales</taxon>
        <taxon>Piscirickettsiaceae</taxon>
        <taxon>Methylophaga</taxon>
    </lineage>
</organism>
<evidence type="ECO:0000259" key="12">
    <source>
        <dbReference type="Pfam" id="PF22640"/>
    </source>
</evidence>
<evidence type="ECO:0000313" key="14">
    <source>
        <dbReference type="Proteomes" id="UP000009144"/>
    </source>
</evidence>
<reference evidence="13 14" key="2">
    <citation type="journal article" date="2013" name="Int. J. Syst. Evol. Microbiol.">
        <title>Methylophaga nitratireducenticrescens sp. nov. and Methylophaga frappieri sp. nov., isolated from the biofilm of the methanol-fed denitrification system treating the seawater at the Montreal Biodome.</title>
        <authorList>
            <person name="Villeneuve C."/>
            <person name="Martineau C."/>
            <person name="Mauffrey F."/>
            <person name="Villemur R."/>
        </authorList>
    </citation>
    <scope>NUCLEOTIDE SEQUENCE [LARGE SCALE GENOMIC DNA]</scope>
    <source>
        <strain evidence="13 14">JAM1</strain>
    </source>
</reference>
<dbReference type="InterPro" id="IPR054566">
    <property type="entry name" value="ManC/GMP-like_b-helix"/>
</dbReference>
<reference evidence="13 14" key="1">
    <citation type="journal article" date="2012" name="J. Bacteriol.">
        <title>Complete genome sequences of Methylophaga sp. strain JAM1 and Methylophaga sp. strain JAM7.</title>
        <authorList>
            <person name="Villeneuve C."/>
            <person name="Martineau C."/>
            <person name="Mauffrey F."/>
            <person name="Villemur R."/>
        </authorList>
    </citation>
    <scope>NUCLEOTIDE SEQUENCE [LARGE SCALE GENOMIC DNA]</scope>
    <source>
        <strain evidence="13 14">JAM1</strain>
    </source>
</reference>
<evidence type="ECO:0000256" key="8">
    <source>
        <dbReference type="ARBA" id="ARBA00047343"/>
    </source>
</evidence>
<sequence length="466" mass="52055">MIPVILSGGSGSRLWPLSRKNKPKQFLTLFGDTSMFQSTLTRLNGLASVEAPLIVCNNEHRFMVAEQLQEIGLKASGIILEPCARNTAPAIALAALKAMEKGEDPVLLVLAADHIIPDVPAFHKSIEEAQKLAEQDKLVTFGIQPQSAHTGYGYIEAEEKSQPSSVKRFIEKPNLSTAESYVTAGNFFWNSGMFLFKASTYINELSRFSPEMLSFCKQSLEQAVIDLDFVRVDSELFAQSPSDSIDYAVMEKTDKAMVVPLDAGWSDVGSWSSLWEAFAQDANNNVLIGDVMVENVHNAYIHSENRLVTVLGLDDVIVVETHDAVMVAHKDQAQKVKTIVEELTKLNRKEVDTHRKCYRPWGNYDSVDMGDRFQVKRIMVNPGASLSLQMHYHRAEHWVVVSGTAEVTRDDEVMLLGENESTFIPLGSVHRLRNPGRVPLEIIEVQSGAYLEEDDIIRLQDSYNRQ</sequence>
<dbReference type="Gene3D" id="2.60.120.10">
    <property type="entry name" value="Jelly Rolls"/>
    <property type="match status" value="1"/>
</dbReference>
<dbReference type="GO" id="GO:0000271">
    <property type="term" value="P:polysaccharide biosynthetic process"/>
    <property type="evidence" value="ECO:0007669"/>
    <property type="project" value="InterPro"/>
</dbReference>
<evidence type="ECO:0000259" key="10">
    <source>
        <dbReference type="Pfam" id="PF00483"/>
    </source>
</evidence>
<dbReference type="EC" id="2.7.7.13" evidence="3"/>
<evidence type="ECO:0000313" key="13">
    <source>
        <dbReference type="EMBL" id="AFI84228.1"/>
    </source>
</evidence>
<dbReference type="Gene3D" id="3.90.550.10">
    <property type="entry name" value="Spore Coat Polysaccharide Biosynthesis Protein SpsA, Chain A"/>
    <property type="match status" value="1"/>
</dbReference>
<gene>
    <name evidence="13" type="ordered locus">Q7A_1398</name>
</gene>